<keyword evidence="1" id="KW-1133">Transmembrane helix</keyword>
<protein>
    <submittedName>
        <fullName evidence="2">Uncharacterized protein</fullName>
    </submittedName>
</protein>
<sequence>MTQPSTPESLFGLTYGWSFALAAFALTITGCLPLALLLTRDVGTSGAERAQALMAMLPVMAGVIAVACAVLFYAVLRRRTTWRRHALLGMWALSALGMVGWWKL</sequence>
<proteinExistence type="predicted"/>
<feature type="transmembrane region" description="Helical" evidence="1">
    <location>
        <begin position="86"/>
        <end position="102"/>
    </location>
</feature>
<keyword evidence="1" id="KW-0472">Membrane</keyword>
<keyword evidence="1" id="KW-0812">Transmembrane</keyword>
<organism evidence="2 3">
    <name type="scientific">Comamonas aquatica DA1877</name>
    <dbReference type="NCBI Taxonomy" id="1457173"/>
    <lineage>
        <taxon>Bacteria</taxon>
        <taxon>Pseudomonadati</taxon>
        <taxon>Pseudomonadota</taxon>
        <taxon>Betaproteobacteria</taxon>
        <taxon>Burkholderiales</taxon>
        <taxon>Comamonadaceae</taxon>
        <taxon>Comamonas</taxon>
    </lineage>
</organism>
<dbReference type="PATRIC" id="fig|1457173.3.peg.1985"/>
<dbReference type="EMBL" id="JBOK01000010">
    <property type="protein sequence ID" value="EXU80122.1"/>
    <property type="molecule type" value="Genomic_DNA"/>
</dbReference>
<comment type="caution">
    <text evidence="2">The sequence shown here is derived from an EMBL/GenBank/DDBJ whole genome shotgun (WGS) entry which is preliminary data.</text>
</comment>
<evidence type="ECO:0000313" key="2">
    <source>
        <dbReference type="EMBL" id="EXU80122.1"/>
    </source>
</evidence>
<name>A0A014QAD5_9BURK</name>
<dbReference type="RefSeq" id="WP_043383399.1">
    <property type="nucleotide sequence ID" value="NZ_JBOK01000010.1"/>
</dbReference>
<gene>
    <name evidence="2" type="ORF">AX13_01600</name>
</gene>
<dbReference type="AlphaFoldDB" id="A0A014QAD5"/>
<reference evidence="2 3" key="1">
    <citation type="submission" date="2014-01" db="EMBL/GenBank/DDBJ databases">
        <title>Interspecies Systems Biology Uncovers Metabolites Affecting C. elegans Gene Expression and Life History Traits.</title>
        <authorList>
            <person name="Watson E."/>
            <person name="Macneil L.T."/>
            <person name="Ritter A.D."/>
            <person name="Yilmaz L.S."/>
            <person name="Rosebrock A.P."/>
            <person name="Caudy A.A."/>
            <person name="Walhout A.J."/>
        </authorList>
    </citation>
    <scope>NUCLEOTIDE SEQUENCE [LARGE SCALE GENOMIC DNA]</scope>
    <source>
        <strain evidence="2 3">DA1877</strain>
    </source>
</reference>
<keyword evidence="3" id="KW-1185">Reference proteome</keyword>
<feature type="transmembrane region" description="Helical" evidence="1">
    <location>
        <begin position="12"/>
        <end position="38"/>
    </location>
</feature>
<dbReference type="Proteomes" id="UP000020766">
    <property type="component" value="Unassembled WGS sequence"/>
</dbReference>
<evidence type="ECO:0000256" key="1">
    <source>
        <dbReference type="SAM" id="Phobius"/>
    </source>
</evidence>
<feature type="transmembrane region" description="Helical" evidence="1">
    <location>
        <begin position="50"/>
        <end position="74"/>
    </location>
</feature>
<evidence type="ECO:0000313" key="3">
    <source>
        <dbReference type="Proteomes" id="UP000020766"/>
    </source>
</evidence>
<accession>A0A014QAD5</accession>